<feature type="domain" description="Sodium/calcium exchanger membrane region" evidence="12">
    <location>
        <begin position="252"/>
        <end position="393"/>
    </location>
</feature>
<feature type="region of interest" description="Disordered" evidence="11">
    <location>
        <begin position="212"/>
        <end position="239"/>
    </location>
</feature>
<keyword evidence="10" id="KW-0926">Vacuole</keyword>
<keyword evidence="10" id="KW-0050">Antiport</keyword>
<dbReference type="InterPro" id="IPR004713">
    <property type="entry name" value="CaH_exchang"/>
</dbReference>
<feature type="transmembrane region" description="Helical" evidence="10">
    <location>
        <begin position="276"/>
        <end position="295"/>
    </location>
</feature>
<dbReference type="InterPro" id="IPR004837">
    <property type="entry name" value="NaCa_Exmemb"/>
</dbReference>
<sequence length="405" mass="43735">MEEEQGSPHEQPTSFSSLKAFSKHSYFNALLIFIPLGIVGHFLVWSDTVVFVLNFLAIIPLADLLTFATEEIAKRAGSTVGGLLSATFGNAIELIISIIALDEGLIRVVQASILGSILSNLLLVQGFCFLFGGLKYKQQNFNQTAAQTSSSLLALTMLSLVIPAAYSSTTESETAAQKGVLILSHGTAILLLLIYILYLIFQLKTHKHLFEPSEKKDPEAGTESTESGQKGQINPLKPVEDEEPKTTLFVSITALIIITGFVTICAEFLVDSIDGLVANLGISTTFVGLILIPIVGNAAEHVSSVTFALKDKMDLCIQIALGSSMQIALGVTPVLILIGWMINQPLTLFFETFETCVLVVSVLIVNYLIQDGESNWLEGAMLLASYGIIGLAFYFYPETSNTGNQ</sequence>
<keyword evidence="14" id="KW-1185">Reference proteome</keyword>
<feature type="compositionally biased region" description="Polar residues" evidence="11">
    <location>
        <begin position="222"/>
        <end position="232"/>
    </location>
</feature>
<feature type="transmembrane region" description="Helical" evidence="10">
    <location>
        <begin position="247"/>
        <end position="270"/>
    </location>
</feature>
<comment type="similarity">
    <text evidence="2 10">Belongs to the Ca(2+):cation antiporter (CaCA) (TC 2.A.19) family.</text>
</comment>
<evidence type="ECO:0000256" key="7">
    <source>
        <dbReference type="ARBA" id="ARBA00022989"/>
    </source>
</evidence>
<feature type="transmembrane region" description="Helical" evidence="10">
    <location>
        <begin position="80"/>
        <end position="101"/>
    </location>
</feature>
<evidence type="ECO:0000256" key="3">
    <source>
        <dbReference type="ARBA" id="ARBA00022448"/>
    </source>
</evidence>
<dbReference type="PANTHER" id="PTHR31503">
    <property type="entry name" value="VACUOLAR CALCIUM ION TRANSPORTER"/>
    <property type="match status" value="1"/>
</dbReference>
<evidence type="ECO:0000259" key="12">
    <source>
        <dbReference type="Pfam" id="PF01699"/>
    </source>
</evidence>
<evidence type="ECO:0000256" key="1">
    <source>
        <dbReference type="ARBA" id="ARBA00004127"/>
    </source>
</evidence>
<dbReference type="PANTHER" id="PTHR31503:SF22">
    <property type="entry name" value="VACUOLAR CALCIUM ION TRANSPORTER"/>
    <property type="match status" value="1"/>
</dbReference>
<feature type="transmembrane region" description="Helical" evidence="10">
    <location>
        <begin position="376"/>
        <end position="396"/>
    </location>
</feature>
<keyword evidence="3 10" id="KW-0813">Transport</keyword>
<dbReference type="Proteomes" id="UP000266673">
    <property type="component" value="Unassembled WGS sequence"/>
</dbReference>
<dbReference type="Pfam" id="PF01699">
    <property type="entry name" value="Na_Ca_ex"/>
    <property type="match status" value="2"/>
</dbReference>
<dbReference type="InterPro" id="IPR004798">
    <property type="entry name" value="CAX-like"/>
</dbReference>
<dbReference type="STRING" id="44941.A0A397VGE1"/>
<dbReference type="GO" id="GO:0012505">
    <property type="term" value="C:endomembrane system"/>
    <property type="evidence" value="ECO:0007669"/>
    <property type="project" value="UniProtKB-SubCell"/>
</dbReference>
<dbReference type="OrthoDB" id="1699231at2759"/>
<comment type="caution">
    <text evidence="13">The sequence shown here is derived from an EMBL/GenBank/DDBJ whole genome shotgun (WGS) entry which is preliminary data.</text>
</comment>
<accession>A0A397VGE1</accession>
<evidence type="ECO:0000313" key="13">
    <source>
        <dbReference type="EMBL" id="RIB21535.1"/>
    </source>
</evidence>
<proteinExistence type="inferred from homology"/>
<evidence type="ECO:0000256" key="8">
    <source>
        <dbReference type="ARBA" id="ARBA00023065"/>
    </source>
</evidence>
<gene>
    <name evidence="13" type="ORF">C2G38_2078012</name>
</gene>
<feature type="transmembrane region" description="Helical" evidence="10">
    <location>
        <begin position="26"/>
        <end position="44"/>
    </location>
</feature>
<feature type="domain" description="Sodium/calcium exchanger membrane region" evidence="12">
    <location>
        <begin position="48"/>
        <end position="203"/>
    </location>
</feature>
<reference evidence="13 14" key="1">
    <citation type="submission" date="2018-06" db="EMBL/GenBank/DDBJ databases">
        <title>Comparative genomics reveals the genomic features of Rhizophagus irregularis, R. cerebriforme, R. diaphanum and Gigaspora rosea, and their symbiotic lifestyle signature.</title>
        <authorList>
            <person name="Morin E."/>
            <person name="San Clemente H."/>
            <person name="Chen E.C.H."/>
            <person name="De La Providencia I."/>
            <person name="Hainaut M."/>
            <person name="Kuo A."/>
            <person name="Kohler A."/>
            <person name="Murat C."/>
            <person name="Tang N."/>
            <person name="Roy S."/>
            <person name="Loubradou J."/>
            <person name="Henrissat B."/>
            <person name="Grigoriev I.V."/>
            <person name="Corradi N."/>
            <person name="Roux C."/>
            <person name="Martin F.M."/>
        </authorList>
    </citation>
    <scope>NUCLEOTIDE SEQUENCE [LARGE SCALE GENOMIC DNA]</scope>
    <source>
        <strain evidence="13 14">DAOM 194757</strain>
    </source>
</reference>
<evidence type="ECO:0000256" key="6">
    <source>
        <dbReference type="ARBA" id="ARBA00022837"/>
    </source>
</evidence>
<dbReference type="GO" id="GO:0000329">
    <property type="term" value="C:fungal-type vacuole membrane"/>
    <property type="evidence" value="ECO:0007669"/>
    <property type="project" value="TreeGrafter"/>
</dbReference>
<comment type="function">
    <text evidence="10">Has a role in promoting intracellular calcium ion sequestration via the exchange of calcium ions for hydrogen ions across the vacuolar membrane. Involved also in manganese ion homeostasis via its uptake into the vacuole.</text>
</comment>
<keyword evidence="6 10" id="KW-0106">Calcium</keyword>
<evidence type="ECO:0000313" key="14">
    <source>
        <dbReference type="Proteomes" id="UP000266673"/>
    </source>
</evidence>
<dbReference type="NCBIfam" id="TIGR00846">
    <property type="entry name" value="caca2"/>
    <property type="match status" value="1"/>
</dbReference>
<dbReference type="FunFam" id="1.20.1420.30:FF:000024">
    <property type="entry name" value="Calcium/proton exchanger, variant"/>
    <property type="match status" value="1"/>
</dbReference>
<dbReference type="AlphaFoldDB" id="A0A397VGE1"/>
<feature type="transmembrane region" description="Helical" evidence="10">
    <location>
        <begin position="146"/>
        <end position="167"/>
    </location>
</feature>
<dbReference type="GO" id="GO:0015369">
    <property type="term" value="F:calcium:proton antiporter activity"/>
    <property type="evidence" value="ECO:0007669"/>
    <property type="project" value="UniProtKB-UniRule"/>
</dbReference>
<evidence type="ECO:0000256" key="11">
    <source>
        <dbReference type="SAM" id="MobiDB-lite"/>
    </source>
</evidence>
<dbReference type="NCBIfam" id="TIGR00378">
    <property type="entry name" value="cax"/>
    <property type="match status" value="1"/>
</dbReference>
<comment type="subcellular location">
    <subcellularLocation>
        <location evidence="1">Endomembrane system</location>
        <topology evidence="1">Multi-pass membrane protein</topology>
    </subcellularLocation>
    <subcellularLocation>
        <location evidence="10">Vacuole membrane</location>
    </subcellularLocation>
</comment>
<feature type="transmembrane region" description="Helical" evidence="10">
    <location>
        <begin position="50"/>
        <end position="68"/>
    </location>
</feature>
<organism evidence="13 14">
    <name type="scientific">Gigaspora rosea</name>
    <dbReference type="NCBI Taxonomy" id="44941"/>
    <lineage>
        <taxon>Eukaryota</taxon>
        <taxon>Fungi</taxon>
        <taxon>Fungi incertae sedis</taxon>
        <taxon>Mucoromycota</taxon>
        <taxon>Glomeromycotina</taxon>
        <taxon>Glomeromycetes</taxon>
        <taxon>Diversisporales</taxon>
        <taxon>Gigasporaceae</taxon>
        <taxon>Gigaspora</taxon>
    </lineage>
</organism>
<keyword evidence="4 10" id="KW-0109">Calcium transport</keyword>
<feature type="transmembrane region" description="Helical" evidence="10">
    <location>
        <begin position="113"/>
        <end position="134"/>
    </location>
</feature>
<evidence type="ECO:0000256" key="9">
    <source>
        <dbReference type="ARBA" id="ARBA00023136"/>
    </source>
</evidence>
<keyword evidence="5 10" id="KW-0812">Transmembrane</keyword>
<feature type="transmembrane region" description="Helical" evidence="10">
    <location>
        <begin position="179"/>
        <end position="201"/>
    </location>
</feature>
<keyword evidence="7 10" id="KW-1133">Transmembrane helix</keyword>
<dbReference type="Gene3D" id="1.20.1420.30">
    <property type="entry name" value="NCX, central ion-binding region"/>
    <property type="match status" value="2"/>
</dbReference>
<dbReference type="EMBL" id="QKWP01000355">
    <property type="protein sequence ID" value="RIB21535.1"/>
    <property type="molecule type" value="Genomic_DNA"/>
</dbReference>
<feature type="transmembrane region" description="Helical" evidence="10">
    <location>
        <begin position="315"/>
        <end position="342"/>
    </location>
</feature>
<name>A0A397VGE1_9GLOM</name>
<protein>
    <recommendedName>
        <fullName evidence="10">Vacuolar calcium ion transporter</fullName>
    </recommendedName>
</protein>
<evidence type="ECO:0000256" key="4">
    <source>
        <dbReference type="ARBA" id="ARBA00022568"/>
    </source>
</evidence>
<keyword evidence="9 10" id="KW-0472">Membrane</keyword>
<dbReference type="InterPro" id="IPR044880">
    <property type="entry name" value="NCX_ion-bd_dom_sf"/>
</dbReference>
<evidence type="ECO:0000256" key="10">
    <source>
        <dbReference type="RuleBase" id="RU365028"/>
    </source>
</evidence>
<feature type="transmembrane region" description="Helical" evidence="10">
    <location>
        <begin position="348"/>
        <end position="369"/>
    </location>
</feature>
<keyword evidence="8 10" id="KW-0406">Ion transport</keyword>
<evidence type="ECO:0000256" key="2">
    <source>
        <dbReference type="ARBA" id="ARBA00008170"/>
    </source>
</evidence>
<evidence type="ECO:0000256" key="5">
    <source>
        <dbReference type="ARBA" id="ARBA00022692"/>
    </source>
</evidence>
<dbReference type="GO" id="GO:0006874">
    <property type="term" value="P:intracellular calcium ion homeostasis"/>
    <property type="evidence" value="ECO:0007669"/>
    <property type="project" value="TreeGrafter"/>
</dbReference>